<dbReference type="InterPro" id="IPR036388">
    <property type="entry name" value="WH-like_DNA-bd_sf"/>
</dbReference>
<dbReference type="PANTHER" id="PTHR43133">
    <property type="entry name" value="RNA POLYMERASE ECF-TYPE SIGMA FACTO"/>
    <property type="match status" value="1"/>
</dbReference>
<gene>
    <name evidence="9" type="ORF">KB893_014000</name>
    <name evidence="8" type="ORF">KB893_02155</name>
</gene>
<dbReference type="SUPFAM" id="SSF88659">
    <property type="entry name" value="Sigma3 and sigma4 domains of RNA polymerase sigma factors"/>
    <property type="match status" value="1"/>
</dbReference>
<evidence type="ECO:0000313" key="8">
    <source>
        <dbReference type="EMBL" id="MBR0561327.1"/>
    </source>
</evidence>
<dbReference type="Gene3D" id="1.10.10.10">
    <property type="entry name" value="Winged helix-like DNA-binding domain superfamily/Winged helix DNA-binding domain"/>
    <property type="match status" value="1"/>
</dbReference>
<feature type="domain" description="RNA polymerase sigma factor 70 region 4 type 2" evidence="7">
    <location>
        <begin position="126"/>
        <end position="174"/>
    </location>
</feature>
<dbReference type="InterPro" id="IPR013249">
    <property type="entry name" value="RNA_pol_sigma70_r4_t2"/>
</dbReference>
<dbReference type="AlphaFoldDB" id="A0A8J7VQT1"/>
<evidence type="ECO:0000259" key="7">
    <source>
        <dbReference type="Pfam" id="PF08281"/>
    </source>
</evidence>
<name>A0A8J7VQT1_9GAMM</name>
<dbReference type="InterPro" id="IPR007627">
    <property type="entry name" value="RNA_pol_sigma70_r2"/>
</dbReference>
<dbReference type="GO" id="GO:0016987">
    <property type="term" value="F:sigma factor activity"/>
    <property type="evidence" value="ECO:0007669"/>
    <property type="project" value="UniProtKB-KW"/>
</dbReference>
<keyword evidence="10" id="KW-1185">Reference proteome</keyword>
<evidence type="ECO:0000256" key="5">
    <source>
        <dbReference type="ARBA" id="ARBA00023163"/>
    </source>
</evidence>
<evidence type="ECO:0000313" key="10">
    <source>
        <dbReference type="Proteomes" id="UP000675747"/>
    </source>
</evidence>
<dbReference type="Pfam" id="PF08281">
    <property type="entry name" value="Sigma70_r4_2"/>
    <property type="match status" value="1"/>
</dbReference>
<organism evidence="8">
    <name type="scientific">Coralloluteibacterium stylophorae</name>
    <dbReference type="NCBI Taxonomy" id="1776034"/>
    <lineage>
        <taxon>Bacteria</taxon>
        <taxon>Pseudomonadati</taxon>
        <taxon>Pseudomonadota</taxon>
        <taxon>Gammaproteobacteria</taxon>
        <taxon>Lysobacterales</taxon>
        <taxon>Lysobacteraceae</taxon>
        <taxon>Coralloluteibacterium</taxon>
    </lineage>
</organism>
<dbReference type="InterPro" id="IPR013324">
    <property type="entry name" value="RNA_pol_sigma_r3/r4-like"/>
</dbReference>
<dbReference type="InterPro" id="IPR039425">
    <property type="entry name" value="RNA_pol_sigma-70-like"/>
</dbReference>
<dbReference type="GO" id="GO:0003677">
    <property type="term" value="F:DNA binding"/>
    <property type="evidence" value="ECO:0007669"/>
    <property type="project" value="UniProtKB-KW"/>
</dbReference>
<evidence type="ECO:0000256" key="2">
    <source>
        <dbReference type="ARBA" id="ARBA00023015"/>
    </source>
</evidence>
<dbReference type="InterPro" id="IPR014284">
    <property type="entry name" value="RNA_pol_sigma-70_dom"/>
</dbReference>
<protein>
    <submittedName>
        <fullName evidence="8">Sigma-70 family RNA polymerase sigma factor</fullName>
    </submittedName>
</protein>
<comment type="similarity">
    <text evidence="1">Belongs to the sigma-70 factor family. ECF subfamily.</text>
</comment>
<keyword evidence="2" id="KW-0805">Transcription regulation</keyword>
<keyword evidence="5" id="KW-0804">Transcription</keyword>
<comment type="caution">
    <text evidence="8">The sequence shown here is derived from an EMBL/GenBank/DDBJ whole genome shotgun (WGS) entry which is preliminary data.</text>
</comment>
<dbReference type="NCBIfam" id="TIGR02937">
    <property type="entry name" value="sigma70-ECF"/>
    <property type="match status" value="1"/>
</dbReference>
<dbReference type="RefSeq" id="WP_211925291.1">
    <property type="nucleotide sequence ID" value="NZ_JAGQFT020000009.1"/>
</dbReference>
<proteinExistence type="inferred from homology"/>
<keyword evidence="4" id="KW-0238">DNA-binding</keyword>
<sequence>MHPDTAPDPREDELLAIRCQLGEAEAFDALIRRWEAPLREYVLRRAGPVDAADVVQDTWLRIVRGIGRLRDPRRLRAWLFAVARRAWMDHLRTRYAAPGGAEADPDLLAADEDVAAEAGLDSAPLVRAVLGRLPPVERRVLDLFHLREYSLDEIARITAVPVGTVKSRLFRARRLARAELERRGMGR</sequence>
<dbReference type="EMBL" id="JAGQFT010000007">
    <property type="protein sequence ID" value="MBR0561327.1"/>
    <property type="molecule type" value="Genomic_DNA"/>
</dbReference>
<evidence type="ECO:0000313" key="9">
    <source>
        <dbReference type="EMBL" id="MBS7458248.1"/>
    </source>
</evidence>
<dbReference type="PANTHER" id="PTHR43133:SF8">
    <property type="entry name" value="RNA POLYMERASE SIGMA FACTOR HI_1459-RELATED"/>
    <property type="match status" value="1"/>
</dbReference>
<accession>A0A8J7VQT1</accession>
<dbReference type="GO" id="GO:0006352">
    <property type="term" value="P:DNA-templated transcription initiation"/>
    <property type="evidence" value="ECO:0007669"/>
    <property type="project" value="InterPro"/>
</dbReference>
<dbReference type="EMBL" id="JAGQFT020000009">
    <property type="protein sequence ID" value="MBS7458248.1"/>
    <property type="molecule type" value="Genomic_DNA"/>
</dbReference>
<evidence type="ECO:0000256" key="3">
    <source>
        <dbReference type="ARBA" id="ARBA00023082"/>
    </source>
</evidence>
<reference evidence="9 10" key="1">
    <citation type="journal article" date="2021" name="Microbiol. Resour. Announc.">
        <title>Draft Genome Sequence of Coralloluteibacterium stylophorae LMG 29479T.</title>
        <authorList>
            <person name="Karlyshev A.V."/>
            <person name="Kudryashova E.B."/>
            <person name="Ariskina E.V."/>
            <person name="Conroy A.P."/>
            <person name="Abidueva E.Y."/>
        </authorList>
    </citation>
    <scope>NUCLEOTIDE SEQUENCE [LARGE SCALE GENOMIC DNA]</scope>
    <source>
        <strain evidence="9 10">LMG 29479</strain>
    </source>
</reference>
<dbReference type="Pfam" id="PF04542">
    <property type="entry name" value="Sigma70_r2"/>
    <property type="match status" value="1"/>
</dbReference>
<dbReference type="Gene3D" id="1.10.1740.10">
    <property type="match status" value="1"/>
</dbReference>
<dbReference type="SUPFAM" id="SSF88946">
    <property type="entry name" value="Sigma2 domain of RNA polymerase sigma factors"/>
    <property type="match status" value="1"/>
</dbReference>
<dbReference type="Proteomes" id="UP000675747">
    <property type="component" value="Unassembled WGS sequence"/>
</dbReference>
<evidence type="ECO:0000256" key="4">
    <source>
        <dbReference type="ARBA" id="ARBA00023125"/>
    </source>
</evidence>
<feature type="domain" description="RNA polymerase sigma-70 region 2" evidence="6">
    <location>
        <begin position="30"/>
        <end position="94"/>
    </location>
</feature>
<evidence type="ECO:0000256" key="1">
    <source>
        <dbReference type="ARBA" id="ARBA00010641"/>
    </source>
</evidence>
<dbReference type="InterPro" id="IPR013325">
    <property type="entry name" value="RNA_pol_sigma_r2"/>
</dbReference>
<evidence type="ECO:0000259" key="6">
    <source>
        <dbReference type="Pfam" id="PF04542"/>
    </source>
</evidence>
<reference evidence="8" key="2">
    <citation type="submission" date="2021-04" db="EMBL/GenBank/DDBJ databases">
        <authorList>
            <person name="Karlyshev A.V."/>
        </authorList>
    </citation>
    <scope>NUCLEOTIDE SEQUENCE</scope>
    <source>
        <strain evidence="8">LMG 29479</strain>
    </source>
</reference>
<keyword evidence="3" id="KW-0731">Sigma factor</keyword>